<keyword evidence="2" id="KW-1185">Reference proteome</keyword>
<comment type="caution">
    <text evidence="1">The sequence shown here is derived from an EMBL/GenBank/DDBJ whole genome shotgun (WGS) entry which is preliminary data.</text>
</comment>
<protein>
    <recommendedName>
        <fullName evidence="3">Terminase small subunit</fullName>
    </recommendedName>
</protein>
<sequence>MDYEPRELNCSRQCTREPVADLVTQAEFAKRRGVGKSAVSNWKKAGLLIFAEDDAGRLMVDAARTEARLNARLDPMRGRPATAPDVAPALPLGSEIDEGSPLQQRNLAQVRAEVAEEDLVGKRIKNAELARELVPAVEAERRLGHLGRMARERVQAELRARAERLAAEREPRAIMTLLDEATDKAFAALASAIAGGSLDDDEEEEVTAEAA</sequence>
<gene>
    <name evidence="1" type="ORF">FHS97_000950</name>
</gene>
<accession>A0ABR6N2M9</accession>
<dbReference type="Proteomes" id="UP000560131">
    <property type="component" value="Unassembled WGS sequence"/>
</dbReference>
<evidence type="ECO:0008006" key="3">
    <source>
        <dbReference type="Google" id="ProtNLM"/>
    </source>
</evidence>
<evidence type="ECO:0000313" key="1">
    <source>
        <dbReference type="EMBL" id="MBB5725042.1"/>
    </source>
</evidence>
<evidence type="ECO:0000313" key="2">
    <source>
        <dbReference type="Proteomes" id="UP000560131"/>
    </source>
</evidence>
<name>A0ABR6N2M9_9SPHN</name>
<dbReference type="EMBL" id="JACIJN010000002">
    <property type="protein sequence ID" value="MBB5725042.1"/>
    <property type="molecule type" value="Genomic_DNA"/>
</dbReference>
<reference evidence="1 2" key="1">
    <citation type="submission" date="2020-08" db="EMBL/GenBank/DDBJ databases">
        <title>Genomic Encyclopedia of Type Strains, Phase IV (KMG-IV): sequencing the most valuable type-strain genomes for metagenomic binning, comparative biology and taxonomic classification.</title>
        <authorList>
            <person name="Goeker M."/>
        </authorList>
    </citation>
    <scope>NUCLEOTIDE SEQUENCE [LARGE SCALE GENOMIC DNA]</scope>
    <source>
        <strain evidence="1 2">DSM 101535</strain>
    </source>
</reference>
<organism evidence="1 2">
    <name type="scientific">Sphingomonas endophytica</name>
    <dbReference type="NCBI Taxonomy" id="869719"/>
    <lineage>
        <taxon>Bacteria</taxon>
        <taxon>Pseudomonadati</taxon>
        <taxon>Pseudomonadota</taxon>
        <taxon>Alphaproteobacteria</taxon>
        <taxon>Sphingomonadales</taxon>
        <taxon>Sphingomonadaceae</taxon>
        <taxon>Sphingomonas</taxon>
    </lineage>
</organism>
<dbReference type="RefSeq" id="WP_184033754.1">
    <property type="nucleotide sequence ID" value="NZ_BAABAR010000007.1"/>
</dbReference>
<proteinExistence type="predicted"/>